<protein>
    <recommendedName>
        <fullName evidence="1">VOC domain-containing protein</fullName>
    </recommendedName>
</protein>
<dbReference type="Proteomes" id="UP000324611">
    <property type="component" value="Unassembled WGS sequence"/>
</dbReference>
<reference evidence="2 3" key="1">
    <citation type="submission" date="2019-09" db="EMBL/GenBank/DDBJ databases">
        <title>Chitinophaga ginsengihumi sp. nov., isolated from soil of ginseng rhizosphere.</title>
        <authorList>
            <person name="Lee J."/>
        </authorList>
    </citation>
    <scope>NUCLEOTIDE SEQUENCE [LARGE SCALE GENOMIC DNA]</scope>
    <source>
        <strain evidence="2 3">BN140078</strain>
    </source>
</reference>
<dbReference type="AlphaFoldDB" id="A0A5B2W036"/>
<evidence type="ECO:0000313" key="2">
    <source>
        <dbReference type="EMBL" id="KAA2245011.1"/>
    </source>
</evidence>
<proteinExistence type="predicted"/>
<comment type="caution">
    <text evidence="2">The sequence shown here is derived from an EMBL/GenBank/DDBJ whole genome shotgun (WGS) entry which is preliminary data.</text>
</comment>
<sequence>MRAKEVHLLCNNAARQKAFYTAQLGLPLINQDETSFSIQAGHTLLSFAQTGEIKDTPYHIAFNIKPAVLPAIVPFLTAQHIPIILKDGLPVVDFPNWNAKSVYFYDAEQNILEFIARYNLDHHTTDGHFNSRHVLSVSEIGIPVDDTTAFIRELQSHSSIPVWKDYGEQFKAVGDEEGLLIVVTKGRHWYPTEHANSVLPIKVIMEQEGRPLHYDNGRYTFDFIR</sequence>
<keyword evidence="3" id="KW-1185">Reference proteome</keyword>
<dbReference type="InterPro" id="IPR037523">
    <property type="entry name" value="VOC_core"/>
</dbReference>
<dbReference type="PROSITE" id="PS51819">
    <property type="entry name" value="VOC"/>
    <property type="match status" value="1"/>
</dbReference>
<dbReference type="EMBL" id="VUOC01000001">
    <property type="protein sequence ID" value="KAA2245011.1"/>
    <property type="molecule type" value="Genomic_DNA"/>
</dbReference>
<evidence type="ECO:0000313" key="3">
    <source>
        <dbReference type="Proteomes" id="UP000324611"/>
    </source>
</evidence>
<reference evidence="2 3" key="2">
    <citation type="submission" date="2019-09" db="EMBL/GenBank/DDBJ databases">
        <authorList>
            <person name="Jin C."/>
        </authorList>
    </citation>
    <scope>NUCLEOTIDE SEQUENCE [LARGE SCALE GENOMIC DNA]</scope>
    <source>
        <strain evidence="2 3">BN140078</strain>
    </source>
</reference>
<feature type="domain" description="VOC" evidence="1">
    <location>
        <begin position="2"/>
        <end position="117"/>
    </location>
</feature>
<evidence type="ECO:0000259" key="1">
    <source>
        <dbReference type="PROSITE" id="PS51819"/>
    </source>
</evidence>
<dbReference type="RefSeq" id="WP_149836407.1">
    <property type="nucleotide sequence ID" value="NZ_VUOC01000001.1"/>
</dbReference>
<dbReference type="InterPro" id="IPR029068">
    <property type="entry name" value="Glyas_Bleomycin-R_OHBP_Dase"/>
</dbReference>
<accession>A0A5B2W036</accession>
<name>A0A5B2W036_9BACT</name>
<dbReference type="SUPFAM" id="SSF54593">
    <property type="entry name" value="Glyoxalase/Bleomycin resistance protein/Dihydroxybiphenyl dioxygenase"/>
    <property type="match status" value="1"/>
</dbReference>
<gene>
    <name evidence="2" type="ORF">F0L74_03360</name>
</gene>
<organism evidence="2 3">
    <name type="scientific">Chitinophaga agrisoli</name>
    <dbReference type="NCBI Taxonomy" id="2607653"/>
    <lineage>
        <taxon>Bacteria</taxon>
        <taxon>Pseudomonadati</taxon>
        <taxon>Bacteroidota</taxon>
        <taxon>Chitinophagia</taxon>
        <taxon>Chitinophagales</taxon>
        <taxon>Chitinophagaceae</taxon>
        <taxon>Chitinophaga</taxon>
    </lineage>
</organism>
<dbReference type="Gene3D" id="3.10.180.10">
    <property type="entry name" value="2,3-Dihydroxybiphenyl 1,2-Dioxygenase, domain 1"/>
    <property type="match status" value="1"/>
</dbReference>